<gene>
    <name evidence="1" type="ORF">CEXT_159721</name>
</gene>
<dbReference type="AlphaFoldDB" id="A0AAV4ND02"/>
<dbReference type="Proteomes" id="UP001054945">
    <property type="component" value="Unassembled WGS sequence"/>
</dbReference>
<accession>A0AAV4ND02</accession>
<protein>
    <submittedName>
        <fullName evidence="1">Uncharacterized protein</fullName>
    </submittedName>
</protein>
<evidence type="ECO:0000313" key="2">
    <source>
        <dbReference type="Proteomes" id="UP001054945"/>
    </source>
</evidence>
<name>A0AAV4ND02_CAEEX</name>
<sequence>MSCYSDVVRSMIHNEFEYLFWKQACAMLTDSGKRPSLLMNRHLIAWPKTDDEIKALQSKEKFVDVLKNAVRIRIQLTRGVKSAFIPAFETFKNPFVAKVLLLYLGISQTMQTVLDAQKKNSVSYDRPPLILHLLFTMAQITSQLGTGIFDTFSKAADDIAKRKGPKQKTQRASH</sequence>
<organism evidence="1 2">
    <name type="scientific">Caerostris extrusa</name>
    <name type="common">Bark spider</name>
    <name type="synonym">Caerostris bankana</name>
    <dbReference type="NCBI Taxonomy" id="172846"/>
    <lineage>
        <taxon>Eukaryota</taxon>
        <taxon>Metazoa</taxon>
        <taxon>Ecdysozoa</taxon>
        <taxon>Arthropoda</taxon>
        <taxon>Chelicerata</taxon>
        <taxon>Arachnida</taxon>
        <taxon>Araneae</taxon>
        <taxon>Araneomorphae</taxon>
        <taxon>Entelegynae</taxon>
        <taxon>Araneoidea</taxon>
        <taxon>Araneidae</taxon>
        <taxon>Caerostris</taxon>
    </lineage>
</organism>
<evidence type="ECO:0000313" key="1">
    <source>
        <dbReference type="EMBL" id="GIX82531.1"/>
    </source>
</evidence>
<proteinExistence type="predicted"/>
<reference evidence="1 2" key="1">
    <citation type="submission" date="2021-06" db="EMBL/GenBank/DDBJ databases">
        <title>Caerostris extrusa draft genome.</title>
        <authorList>
            <person name="Kono N."/>
            <person name="Arakawa K."/>
        </authorList>
    </citation>
    <scope>NUCLEOTIDE SEQUENCE [LARGE SCALE GENOMIC DNA]</scope>
</reference>
<dbReference type="EMBL" id="BPLR01003248">
    <property type="protein sequence ID" value="GIX82531.1"/>
    <property type="molecule type" value="Genomic_DNA"/>
</dbReference>
<comment type="caution">
    <text evidence="1">The sequence shown here is derived from an EMBL/GenBank/DDBJ whole genome shotgun (WGS) entry which is preliminary data.</text>
</comment>
<keyword evidence="2" id="KW-1185">Reference proteome</keyword>